<proteinExistence type="predicted"/>
<evidence type="ECO:0000259" key="5">
    <source>
        <dbReference type="Pfam" id="PF08100"/>
    </source>
</evidence>
<gene>
    <name evidence="6" type="ORF">FISHEDRAFT_54097</name>
</gene>
<dbReference type="GO" id="GO:0008171">
    <property type="term" value="F:O-methyltransferase activity"/>
    <property type="evidence" value="ECO:0007669"/>
    <property type="project" value="InterPro"/>
</dbReference>
<keyword evidence="7" id="KW-1185">Reference proteome</keyword>
<evidence type="ECO:0000313" key="6">
    <source>
        <dbReference type="EMBL" id="KIY43141.1"/>
    </source>
</evidence>
<dbReference type="InterPro" id="IPR029063">
    <property type="entry name" value="SAM-dependent_MTases_sf"/>
</dbReference>
<dbReference type="PANTHER" id="PTHR43712:SF2">
    <property type="entry name" value="O-METHYLTRANSFERASE CICE"/>
    <property type="match status" value="1"/>
</dbReference>
<dbReference type="Pfam" id="PF08100">
    <property type="entry name" value="Dimerisation"/>
    <property type="match status" value="1"/>
</dbReference>
<keyword evidence="3" id="KW-0949">S-adenosyl-L-methionine</keyword>
<dbReference type="AlphaFoldDB" id="A0A0D7A2H6"/>
<evidence type="ECO:0000256" key="1">
    <source>
        <dbReference type="ARBA" id="ARBA00022603"/>
    </source>
</evidence>
<dbReference type="SUPFAM" id="SSF53335">
    <property type="entry name" value="S-adenosyl-L-methionine-dependent methyltransferases"/>
    <property type="match status" value="1"/>
</dbReference>
<dbReference type="InterPro" id="IPR016461">
    <property type="entry name" value="COMT-like"/>
</dbReference>
<reference evidence="6 7" key="1">
    <citation type="journal article" date="2015" name="Fungal Genet. Biol.">
        <title>Evolution of novel wood decay mechanisms in Agaricales revealed by the genome sequences of Fistulina hepatica and Cylindrobasidium torrendii.</title>
        <authorList>
            <person name="Floudas D."/>
            <person name="Held B.W."/>
            <person name="Riley R."/>
            <person name="Nagy L.G."/>
            <person name="Koehler G."/>
            <person name="Ransdell A.S."/>
            <person name="Younus H."/>
            <person name="Chow J."/>
            <person name="Chiniquy J."/>
            <person name="Lipzen A."/>
            <person name="Tritt A."/>
            <person name="Sun H."/>
            <person name="Haridas S."/>
            <person name="LaButti K."/>
            <person name="Ohm R.A."/>
            <person name="Kues U."/>
            <person name="Blanchette R.A."/>
            <person name="Grigoriev I.V."/>
            <person name="Minto R.E."/>
            <person name="Hibbett D.S."/>
        </authorList>
    </citation>
    <scope>NUCLEOTIDE SEQUENCE [LARGE SCALE GENOMIC DNA]</scope>
    <source>
        <strain evidence="6 7">ATCC 64428</strain>
    </source>
</reference>
<dbReference type="Gene3D" id="1.10.10.10">
    <property type="entry name" value="Winged helix-like DNA-binding domain superfamily/Winged helix DNA-binding domain"/>
    <property type="match status" value="1"/>
</dbReference>
<dbReference type="PANTHER" id="PTHR43712">
    <property type="entry name" value="PUTATIVE (AFU_ORTHOLOGUE AFUA_4G14580)-RELATED"/>
    <property type="match status" value="1"/>
</dbReference>
<dbReference type="InterPro" id="IPR001077">
    <property type="entry name" value="COMT_C"/>
</dbReference>
<dbReference type="InterPro" id="IPR036388">
    <property type="entry name" value="WH-like_DNA-bd_sf"/>
</dbReference>
<dbReference type="Pfam" id="PF00891">
    <property type="entry name" value="Methyltransf_2"/>
    <property type="match status" value="1"/>
</dbReference>
<name>A0A0D7A2H6_9AGAR</name>
<evidence type="ECO:0000256" key="2">
    <source>
        <dbReference type="ARBA" id="ARBA00022679"/>
    </source>
</evidence>
<dbReference type="SUPFAM" id="SSF46785">
    <property type="entry name" value="Winged helix' DNA-binding domain"/>
    <property type="match status" value="1"/>
</dbReference>
<dbReference type="Gene3D" id="3.40.50.150">
    <property type="entry name" value="Vaccinia Virus protein VP39"/>
    <property type="match status" value="1"/>
</dbReference>
<evidence type="ECO:0000259" key="4">
    <source>
        <dbReference type="Pfam" id="PF00891"/>
    </source>
</evidence>
<keyword evidence="2 6" id="KW-0808">Transferase</keyword>
<accession>A0A0D7A2H6</accession>
<dbReference type="Proteomes" id="UP000054144">
    <property type="component" value="Unassembled WGS sequence"/>
</dbReference>
<evidence type="ECO:0000256" key="3">
    <source>
        <dbReference type="ARBA" id="ARBA00022691"/>
    </source>
</evidence>
<dbReference type="OrthoDB" id="2410195at2759"/>
<dbReference type="EMBL" id="KN882117">
    <property type="protein sequence ID" value="KIY43141.1"/>
    <property type="molecule type" value="Genomic_DNA"/>
</dbReference>
<dbReference type="InterPro" id="IPR036390">
    <property type="entry name" value="WH_DNA-bd_sf"/>
</dbReference>
<dbReference type="PROSITE" id="PS51683">
    <property type="entry name" value="SAM_OMT_II"/>
    <property type="match status" value="1"/>
</dbReference>
<feature type="domain" description="O-methyltransferase C-terminal" evidence="4">
    <location>
        <begin position="221"/>
        <end position="390"/>
    </location>
</feature>
<dbReference type="InterPro" id="IPR012967">
    <property type="entry name" value="COMT_dimerisation"/>
</dbReference>
<evidence type="ECO:0000313" key="7">
    <source>
        <dbReference type="Proteomes" id="UP000054144"/>
    </source>
</evidence>
<sequence length="475" mass="51535">MTTELSPFRRLSNLISAAADEIETVFETAHVPYPRLEDVFNPASPTEAIVRSPAVLNQAKIIAAAAGQLNALVNAPFMTIMDTAMGFFIVSALRVASEGLIVDFLRDHPQGLHVNEIAELNGMDPGKISRTLRCLATSHIFEEVSPNVFRNNRLSSSLDTGKTLDAIRAAPEQKHDGTLGLSALVGHLADEGMKSAAYLAEVWVDPAMGHRDSTKYALGVAFGIEKSVFEFLEEPQNKARLARFAVGMQSSRKLEAADAFLGGFNWSTLPAESVIVDVGGSTGHVLLSIARAHPRLRYVLQDREAIIPKAQEFWKRELPSAVADGIVKFQATDFLKDQPEKNAAVFILRQVLHDWNYAQTVRILSHLRAAATKDTKLLIIEQIVQYACHDDIEIPGDIAGLDNLRLPAVPAPLLPNLGRGNMIPYLADLSMGAIVNGEERTIGAFQAVCGAAGWKITEGFSVAGAYTKQILAVPV</sequence>
<dbReference type="GO" id="GO:0046983">
    <property type="term" value="F:protein dimerization activity"/>
    <property type="evidence" value="ECO:0007669"/>
    <property type="project" value="InterPro"/>
</dbReference>
<feature type="domain" description="O-methyltransferase dimerisation" evidence="5">
    <location>
        <begin position="81"/>
        <end position="158"/>
    </location>
</feature>
<dbReference type="GO" id="GO:0032259">
    <property type="term" value="P:methylation"/>
    <property type="evidence" value="ECO:0007669"/>
    <property type="project" value="UniProtKB-KW"/>
</dbReference>
<protein>
    <submittedName>
        <fullName evidence="6">S-adenosyl-L-methionine-dependent methyltransferase</fullName>
    </submittedName>
</protein>
<keyword evidence="1 6" id="KW-0489">Methyltransferase</keyword>
<organism evidence="6 7">
    <name type="scientific">Fistulina hepatica ATCC 64428</name>
    <dbReference type="NCBI Taxonomy" id="1128425"/>
    <lineage>
        <taxon>Eukaryota</taxon>
        <taxon>Fungi</taxon>
        <taxon>Dikarya</taxon>
        <taxon>Basidiomycota</taxon>
        <taxon>Agaricomycotina</taxon>
        <taxon>Agaricomycetes</taxon>
        <taxon>Agaricomycetidae</taxon>
        <taxon>Agaricales</taxon>
        <taxon>Fistulinaceae</taxon>
        <taxon>Fistulina</taxon>
    </lineage>
</organism>